<evidence type="ECO:0000313" key="1">
    <source>
        <dbReference type="EMBL" id="SDW09797.1"/>
    </source>
</evidence>
<dbReference type="SUPFAM" id="SSF53474">
    <property type="entry name" value="alpha/beta-Hydrolases"/>
    <property type="match status" value="1"/>
</dbReference>
<evidence type="ECO:0008006" key="3">
    <source>
        <dbReference type="Google" id="ProtNLM"/>
    </source>
</evidence>
<organism evidence="1 2">
    <name type="scientific">Flagellimonas zhangzhouensis</name>
    <dbReference type="NCBI Taxonomy" id="1073328"/>
    <lineage>
        <taxon>Bacteria</taxon>
        <taxon>Pseudomonadati</taxon>
        <taxon>Bacteroidota</taxon>
        <taxon>Flavobacteriia</taxon>
        <taxon>Flavobacteriales</taxon>
        <taxon>Flavobacteriaceae</taxon>
        <taxon>Flagellimonas</taxon>
    </lineage>
</organism>
<dbReference type="Proteomes" id="UP000199592">
    <property type="component" value="Unassembled WGS sequence"/>
</dbReference>
<sequence>MKITMKNTSLILFLSIFWITAVSSQQLVLKKGEIIQDLKIKDSIGNTYSLYLPTSFSMDKEWPLLMVFDVDSNDNEALAMFAFAAESQGYVLAAPKLNDSISLTDNMLITGKVMKEVTTIIPVQPNRIYAAGSDSGGRFATLVPILMRNVNGVLCISATLANRELLDLKEPFHFVGIVSRDNFNYTAMLMDTKLLDRLKMPNQTLLYDGENIWPGTSYIEKGMELFTLADMAKNKIPKDTAFIENAFQQDIFKVNALRSKGDLLLAEQYLTEMMSMYGAHKNLDSLRSVQKSVRRDKNYRVQKRTENAVFLKEALLKEDYQYYMDDDVYTYNFNNLGWWNHQMGEIKKFVDGTDRLEQQMGNRLYGYVNALAEDNIEMISSEKQVDENALAFLYMLKTIIEPDNFEFYLKTVSLSAKNEDYGTSLFYLEELLKKGFKDTDKLYALEHTALLRITPEFNELVSKYLKDARYDIDQNEGAKEN</sequence>
<dbReference type="InterPro" id="IPR029058">
    <property type="entry name" value="AB_hydrolase_fold"/>
</dbReference>
<name>A0A1H2QRH7_9FLAO</name>
<gene>
    <name evidence="1" type="ORF">SAMN04487892_0338</name>
</gene>
<dbReference type="EMBL" id="FNMY01000001">
    <property type="protein sequence ID" value="SDW09797.1"/>
    <property type="molecule type" value="Genomic_DNA"/>
</dbReference>
<keyword evidence="2" id="KW-1185">Reference proteome</keyword>
<reference evidence="2" key="1">
    <citation type="submission" date="2016-10" db="EMBL/GenBank/DDBJ databases">
        <authorList>
            <person name="Varghese N."/>
            <person name="Submissions S."/>
        </authorList>
    </citation>
    <scope>NUCLEOTIDE SEQUENCE [LARGE SCALE GENOMIC DNA]</scope>
    <source>
        <strain evidence="2">DSM 25030</strain>
    </source>
</reference>
<dbReference type="RefSeq" id="WP_245668093.1">
    <property type="nucleotide sequence ID" value="NZ_FNKI01000002.1"/>
</dbReference>
<accession>A0A1H2QRH7</accession>
<dbReference type="Gene3D" id="3.40.50.1820">
    <property type="entry name" value="alpha/beta hydrolase"/>
    <property type="match status" value="1"/>
</dbReference>
<dbReference type="STRING" id="1073328.SAMN05216294_1686"/>
<proteinExistence type="predicted"/>
<protein>
    <recommendedName>
        <fullName evidence="3">Alpha/beta hydrolase family protein</fullName>
    </recommendedName>
</protein>
<evidence type="ECO:0000313" key="2">
    <source>
        <dbReference type="Proteomes" id="UP000199592"/>
    </source>
</evidence>
<dbReference type="AlphaFoldDB" id="A0A1H2QRH7"/>